<sequence length="140" mass="15228">MIKKTAWLLLIALGALSCKKNKTKNDCLDKMCTYEYRSVVFRFMDNKGEGAEVKDFSVINQRTGEKVMANARTSGNSVKGAFVVVGDENIRSLSEQGDNLKITGTSVQTNQTKSAVIKVSGGECACHIDKLSGPDQIAFD</sequence>
<evidence type="ECO:0000313" key="1">
    <source>
        <dbReference type="EMBL" id="KIA93795.1"/>
    </source>
</evidence>
<dbReference type="EMBL" id="JSYN01000013">
    <property type="protein sequence ID" value="KIA93795.1"/>
    <property type="molecule type" value="Genomic_DNA"/>
</dbReference>
<name>A0A0C1DIS4_9SPHI</name>
<dbReference type="OrthoDB" id="798998at2"/>
<keyword evidence="2" id="KW-1185">Reference proteome</keyword>
<dbReference type="RefSeq" id="WP_039476359.1">
    <property type="nucleotide sequence ID" value="NZ_JSYN01000013.1"/>
</dbReference>
<dbReference type="Proteomes" id="UP000031246">
    <property type="component" value="Unassembled WGS sequence"/>
</dbReference>
<dbReference type="PROSITE" id="PS51257">
    <property type="entry name" value="PROKAR_LIPOPROTEIN"/>
    <property type="match status" value="1"/>
</dbReference>
<comment type="caution">
    <text evidence="1">The sequence shown here is derived from an EMBL/GenBank/DDBJ whole genome shotgun (WGS) entry which is preliminary data.</text>
</comment>
<organism evidence="1 2">
    <name type="scientific">Pedobacter kyungheensis</name>
    <dbReference type="NCBI Taxonomy" id="1069985"/>
    <lineage>
        <taxon>Bacteria</taxon>
        <taxon>Pseudomonadati</taxon>
        <taxon>Bacteroidota</taxon>
        <taxon>Sphingobacteriia</taxon>
        <taxon>Sphingobacteriales</taxon>
        <taxon>Sphingobacteriaceae</taxon>
        <taxon>Pedobacter</taxon>
    </lineage>
</organism>
<reference evidence="1 2" key="1">
    <citation type="submission" date="2014-10" db="EMBL/GenBank/DDBJ databases">
        <title>Pedobacter Kyungheensis.</title>
        <authorList>
            <person name="Anderson B.M."/>
            <person name="Newman J.D."/>
        </authorList>
    </citation>
    <scope>NUCLEOTIDE SEQUENCE [LARGE SCALE GENOMIC DNA]</scope>
    <source>
        <strain evidence="1 2">KACC 16221</strain>
    </source>
</reference>
<proteinExistence type="predicted"/>
<accession>A0A0C1DIS4</accession>
<evidence type="ECO:0008006" key="3">
    <source>
        <dbReference type="Google" id="ProtNLM"/>
    </source>
</evidence>
<evidence type="ECO:0000313" key="2">
    <source>
        <dbReference type="Proteomes" id="UP000031246"/>
    </source>
</evidence>
<dbReference type="AlphaFoldDB" id="A0A0C1DIS4"/>
<gene>
    <name evidence="1" type="ORF">OC25_12195</name>
</gene>
<protein>
    <recommendedName>
        <fullName evidence="3">Lipoprotein</fullName>
    </recommendedName>
</protein>